<name>B9RMY5_RICCO</name>
<organism evidence="4 5">
    <name type="scientific">Ricinus communis</name>
    <name type="common">Castor bean</name>
    <dbReference type="NCBI Taxonomy" id="3988"/>
    <lineage>
        <taxon>Eukaryota</taxon>
        <taxon>Viridiplantae</taxon>
        <taxon>Streptophyta</taxon>
        <taxon>Embryophyta</taxon>
        <taxon>Tracheophyta</taxon>
        <taxon>Spermatophyta</taxon>
        <taxon>Magnoliopsida</taxon>
        <taxon>eudicotyledons</taxon>
        <taxon>Gunneridae</taxon>
        <taxon>Pentapetalae</taxon>
        <taxon>rosids</taxon>
        <taxon>fabids</taxon>
        <taxon>Malpighiales</taxon>
        <taxon>Euphorbiaceae</taxon>
        <taxon>Acalyphoideae</taxon>
        <taxon>Acalypheae</taxon>
        <taxon>Ricinus</taxon>
    </lineage>
</organism>
<dbReference type="Pfam" id="PF13041">
    <property type="entry name" value="PPR_2"/>
    <property type="match status" value="4"/>
</dbReference>
<sequence>MSRCTTTIKQLIHYSIFVFSLKIPKPNPRPLGIRFSLCSSLSSSSSNQLESILLVAFLNKALSESGVRNLDPDFIPLSEPLILQILRQNSLDASKKIEFFKWCSFSHNYKHSACVYSHMFRTVCNAGYFEEVRSLLNSMKDDCAIVGTGTFKFLLDTFINLGNFDFALELLDVMEELGTNLNPHMYDSVLVALTRKNQIGLALSIFFKLLETSNDIDIGVSVPGSVACNTLLVALRKADMRVEFKKVFDKLKGMGFELDTWGYNICIHAFGCWSDLGTALRLFKEMKEKSKGFGSCCPDLCTYNSLIRLLCFSGKVKDALVVYEELKISGHEPDAFTYRIIIEGCSKSYRMNDATKIFSEMQYNGFVPDTTVYNSLLDGMFKARKVTEACQLFEKMVQDGVRASSWTYNILIDGLCKNGRSAAGYSLFCDLKKKGKFVDAITYSIIVLLLCREGQLKEALSLVEEMEERGFVVDLVTITSLLIAFHKQGRWDWTEKLMKHVRDGNLVPNVLNWQADMEASLKNPRSRRKDYTPMFLSNGSLSEIINIIRYPDLKNHGLDDNAVEHGDNISAETDQWSSSPYMDHLANQVKSTDNCSQSFSLARGQRVQAKGVESFDIDMVNTFLSIFLAKGKLSVACKLFEIFSDMGVNPVSYTYNSIMSSFVKKGYFSEAWDVLNQMGEKVCPSDIATYNLIIQGLGKMGRADLASSVLDKLMKQGGYLDIVMYNTLINALGKAGRIDEVRKLFEQMKTSGINPDVVTYNTLIEVHTKAGRLKDAYKFLKMMLDAGCLPNHVTDTTLDFLAKEIEKQRCMDDVPLCQRYHPAKRSTKYFQCPIVRLLSFRRDSTINLNTNPAMQPLYISIANKLKEFEIEFFVKKSIGYHFPFKICLNFLHGDQNFA</sequence>
<keyword evidence="5" id="KW-1185">Reference proteome</keyword>
<dbReference type="InterPro" id="IPR011990">
    <property type="entry name" value="TPR-like_helical_dom_sf"/>
</dbReference>
<dbReference type="Pfam" id="PF12854">
    <property type="entry name" value="PPR_1"/>
    <property type="match status" value="1"/>
</dbReference>
<accession>B9RMY5</accession>
<evidence type="ECO:0000256" key="2">
    <source>
        <dbReference type="ARBA" id="ARBA00022737"/>
    </source>
</evidence>
<reference evidence="5" key="1">
    <citation type="journal article" date="2010" name="Nat. Biotechnol.">
        <title>Draft genome sequence of the oilseed species Ricinus communis.</title>
        <authorList>
            <person name="Chan A.P."/>
            <person name="Crabtree J."/>
            <person name="Zhao Q."/>
            <person name="Lorenzi H."/>
            <person name="Orvis J."/>
            <person name="Puiu D."/>
            <person name="Melake-Berhan A."/>
            <person name="Jones K.M."/>
            <person name="Redman J."/>
            <person name="Chen G."/>
            <person name="Cahoon E.B."/>
            <person name="Gedil M."/>
            <person name="Stanke M."/>
            <person name="Haas B.J."/>
            <person name="Wortman J.R."/>
            <person name="Fraser-Liggett C.M."/>
            <person name="Ravel J."/>
            <person name="Rabinowicz P.D."/>
        </authorList>
    </citation>
    <scope>NUCLEOTIDE SEQUENCE [LARGE SCALE GENOMIC DNA]</scope>
    <source>
        <strain evidence="5">cv. Hale</strain>
    </source>
</reference>
<feature type="repeat" description="PPR" evidence="3">
    <location>
        <begin position="721"/>
        <end position="755"/>
    </location>
</feature>
<evidence type="ECO:0000256" key="1">
    <source>
        <dbReference type="ARBA" id="ARBA00007626"/>
    </source>
</evidence>
<feature type="repeat" description="PPR" evidence="3">
    <location>
        <begin position="334"/>
        <end position="368"/>
    </location>
</feature>
<dbReference type="Gene3D" id="1.25.40.10">
    <property type="entry name" value="Tetratricopeptide repeat domain"/>
    <property type="match status" value="6"/>
</dbReference>
<evidence type="ECO:0000256" key="3">
    <source>
        <dbReference type="PROSITE-ProRule" id="PRU00708"/>
    </source>
</evidence>
<feature type="repeat" description="PPR" evidence="3">
    <location>
        <begin position="369"/>
        <end position="403"/>
    </location>
</feature>
<protein>
    <submittedName>
        <fullName evidence="4">Pentatricopeptide repeat-containing protein, putative</fullName>
    </submittedName>
</protein>
<feature type="repeat" description="PPR" evidence="3">
    <location>
        <begin position="439"/>
        <end position="473"/>
    </location>
</feature>
<dbReference type="Pfam" id="PF01535">
    <property type="entry name" value="PPR"/>
    <property type="match status" value="2"/>
</dbReference>
<dbReference type="PROSITE" id="PS51375">
    <property type="entry name" value="PPR"/>
    <property type="match status" value="9"/>
</dbReference>
<evidence type="ECO:0000313" key="5">
    <source>
        <dbReference type="Proteomes" id="UP000008311"/>
    </source>
</evidence>
<feature type="repeat" description="PPR" evidence="3">
    <location>
        <begin position="404"/>
        <end position="438"/>
    </location>
</feature>
<gene>
    <name evidence="4" type="ORF">RCOM_1341460</name>
</gene>
<feature type="repeat" description="PPR" evidence="3">
    <location>
        <begin position="686"/>
        <end position="720"/>
    </location>
</feature>
<comment type="similarity">
    <text evidence="1">Belongs to the PPR family. P subfamily.</text>
</comment>
<dbReference type="InterPro" id="IPR002885">
    <property type="entry name" value="PPR_rpt"/>
</dbReference>
<dbReference type="FunCoup" id="B9RMY5">
    <property type="interactions" value="1335"/>
</dbReference>
<proteinExistence type="inferred from homology"/>
<dbReference type="NCBIfam" id="TIGR00756">
    <property type="entry name" value="PPR"/>
    <property type="match status" value="10"/>
</dbReference>
<feature type="repeat" description="PPR" evidence="3">
    <location>
        <begin position="756"/>
        <end position="790"/>
    </location>
</feature>
<dbReference type="STRING" id="3988.B9RMY5"/>
<dbReference type="eggNOG" id="KOG4197">
    <property type="taxonomic scope" value="Eukaryota"/>
</dbReference>
<feature type="repeat" description="PPR" evidence="3">
    <location>
        <begin position="651"/>
        <end position="685"/>
    </location>
</feature>
<dbReference type="PANTHER" id="PTHR47447">
    <property type="entry name" value="OS03G0856100 PROTEIN"/>
    <property type="match status" value="1"/>
</dbReference>
<dbReference type="InParanoid" id="B9RMY5"/>
<dbReference type="EMBL" id="EQ973790">
    <property type="protein sequence ID" value="EEF47108.1"/>
    <property type="molecule type" value="Genomic_DNA"/>
</dbReference>
<dbReference type="AlphaFoldDB" id="B9RMY5"/>
<feature type="repeat" description="PPR" evidence="3">
    <location>
        <begin position="299"/>
        <end position="333"/>
    </location>
</feature>
<dbReference type="PANTHER" id="PTHR47447:SF28">
    <property type="entry name" value="PENTACOTRIPEPTIDE-REPEAT REGION OF PRORP DOMAIN-CONTAINING PROTEIN"/>
    <property type="match status" value="1"/>
</dbReference>
<dbReference type="Proteomes" id="UP000008311">
    <property type="component" value="Unassembled WGS sequence"/>
</dbReference>
<evidence type="ECO:0000313" key="4">
    <source>
        <dbReference type="EMBL" id="EEF47108.1"/>
    </source>
</evidence>
<keyword evidence="2" id="KW-0677">Repeat</keyword>